<feature type="non-terminal residue" evidence="1">
    <location>
        <position position="21"/>
    </location>
</feature>
<proteinExistence type="predicted"/>
<name>A0A392WBE7_9FABA</name>
<dbReference type="AlphaFoldDB" id="A0A392WBE7"/>
<sequence>MEACEEAKGGSAISIHHLQPL</sequence>
<reference evidence="1 2" key="1">
    <citation type="journal article" date="2018" name="Front. Plant Sci.">
        <title>Red Clover (Trifolium pratense) and Zigzag Clover (T. medium) - A Picture of Genomic Similarities and Differences.</title>
        <authorList>
            <person name="Dluhosova J."/>
            <person name="Istvanek J."/>
            <person name="Nedelnik J."/>
            <person name="Repkova J."/>
        </authorList>
    </citation>
    <scope>NUCLEOTIDE SEQUENCE [LARGE SCALE GENOMIC DNA]</scope>
    <source>
        <strain evidence="2">cv. 10/8</strain>
        <tissue evidence="1">Leaf</tissue>
    </source>
</reference>
<organism evidence="1 2">
    <name type="scientific">Trifolium medium</name>
    <dbReference type="NCBI Taxonomy" id="97028"/>
    <lineage>
        <taxon>Eukaryota</taxon>
        <taxon>Viridiplantae</taxon>
        <taxon>Streptophyta</taxon>
        <taxon>Embryophyta</taxon>
        <taxon>Tracheophyta</taxon>
        <taxon>Spermatophyta</taxon>
        <taxon>Magnoliopsida</taxon>
        <taxon>eudicotyledons</taxon>
        <taxon>Gunneridae</taxon>
        <taxon>Pentapetalae</taxon>
        <taxon>rosids</taxon>
        <taxon>fabids</taxon>
        <taxon>Fabales</taxon>
        <taxon>Fabaceae</taxon>
        <taxon>Papilionoideae</taxon>
        <taxon>50 kb inversion clade</taxon>
        <taxon>NPAAA clade</taxon>
        <taxon>Hologalegina</taxon>
        <taxon>IRL clade</taxon>
        <taxon>Trifolieae</taxon>
        <taxon>Trifolium</taxon>
    </lineage>
</organism>
<protein>
    <submittedName>
        <fullName evidence="1">Uncharacterized protein</fullName>
    </submittedName>
</protein>
<keyword evidence="2" id="KW-1185">Reference proteome</keyword>
<dbReference type="EMBL" id="LXQA011404827">
    <property type="protein sequence ID" value="MCI96060.1"/>
    <property type="molecule type" value="Genomic_DNA"/>
</dbReference>
<comment type="caution">
    <text evidence="1">The sequence shown here is derived from an EMBL/GenBank/DDBJ whole genome shotgun (WGS) entry which is preliminary data.</text>
</comment>
<evidence type="ECO:0000313" key="2">
    <source>
        <dbReference type="Proteomes" id="UP000265520"/>
    </source>
</evidence>
<evidence type="ECO:0000313" key="1">
    <source>
        <dbReference type="EMBL" id="MCI96060.1"/>
    </source>
</evidence>
<dbReference type="Proteomes" id="UP000265520">
    <property type="component" value="Unassembled WGS sequence"/>
</dbReference>
<accession>A0A392WBE7</accession>